<gene>
    <name evidence="3" type="ORF">NBR_LOCUS11793</name>
</gene>
<keyword evidence="2" id="KW-0472">Membrane</keyword>
<proteinExistence type="predicted"/>
<feature type="transmembrane region" description="Helical" evidence="2">
    <location>
        <begin position="62"/>
        <end position="85"/>
    </location>
</feature>
<keyword evidence="2" id="KW-0812">Transmembrane</keyword>
<evidence type="ECO:0000256" key="1">
    <source>
        <dbReference type="SAM" id="MobiDB-lite"/>
    </source>
</evidence>
<evidence type="ECO:0000313" key="4">
    <source>
        <dbReference type="Proteomes" id="UP000271162"/>
    </source>
</evidence>
<protein>
    <submittedName>
        <fullName evidence="5">Transmembrane protein</fullName>
    </submittedName>
</protein>
<reference evidence="3 4" key="2">
    <citation type="submission" date="2018-11" db="EMBL/GenBank/DDBJ databases">
        <authorList>
            <consortium name="Pathogen Informatics"/>
        </authorList>
    </citation>
    <scope>NUCLEOTIDE SEQUENCE [LARGE SCALE GENOMIC DNA]</scope>
</reference>
<evidence type="ECO:0000256" key="2">
    <source>
        <dbReference type="SAM" id="Phobius"/>
    </source>
</evidence>
<evidence type="ECO:0000313" key="5">
    <source>
        <dbReference type="WBParaSite" id="NBR_0001179201-mRNA-1"/>
    </source>
</evidence>
<dbReference type="WBParaSite" id="NBR_0001179201-mRNA-1">
    <property type="protein sequence ID" value="NBR_0001179201-mRNA-1"/>
    <property type="gene ID" value="NBR_0001179201"/>
</dbReference>
<dbReference type="Proteomes" id="UP000271162">
    <property type="component" value="Unassembled WGS sequence"/>
</dbReference>
<evidence type="ECO:0000313" key="3">
    <source>
        <dbReference type="EMBL" id="VDL75382.1"/>
    </source>
</evidence>
<name>A0A0N4Y6R2_NIPBR</name>
<keyword evidence="4" id="KW-1185">Reference proteome</keyword>
<accession>A0A0N4Y6R2</accession>
<dbReference type="AlphaFoldDB" id="A0A0N4Y6R2"/>
<sequence>MMHRRRPTTQTTRRLSHMSNGRPHRIGLTDGRSVHISVFAIIPFTQSHPLASLSRQSQCHTLILRILVFFSFFIFLFCSSVLLLFRSHSIYFTAIGRVQLVHYKCSY</sequence>
<keyword evidence="2" id="KW-1133">Transmembrane helix</keyword>
<feature type="region of interest" description="Disordered" evidence="1">
    <location>
        <begin position="1"/>
        <end position="21"/>
    </location>
</feature>
<organism evidence="5">
    <name type="scientific">Nippostrongylus brasiliensis</name>
    <name type="common">Rat hookworm</name>
    <dbReference type="NCBI Taxonomy" id="27835"/>
    <lineage>
        <taxon>Eukaryota</taxon>
        <taxon>Metazoa</taxon>
        <taxon>Ecdysozoa</taxon>
        <taxon>Nematoda</taxon>
        <taxon>Chromadorea</taxon>
        <taxon>Rhabditida</taxon>
        <taxon>Rhabditina</taxon>
        <taxon>Rhabditomorpha</taxon>
        <taxon>Strongyloidea</taxon>
        <taxon>Heligmosomidae</taxon>
        <taxon>Nippostrongylus</taxon>
    </lineage>
</organism>
<dbReference type="EMBL" id="UYSL01020602">
    <property type="protein sequence ID" value="VDL75382.1"/>
    <property type="molecule type" value="Genomic_DNA"/>
</dbReference>
<reference evidence="5" key="1">
    <citation type="submission" date="2017-02" db="UniProtKB">
        <authorList>
            <consortium name="WormBaseParasite"/>
        </authorList>
    </citation>
    <scope>IDENTIFICATION</scope>
</reference>